<evidence type="ECO:0000313" key="2">
    <source>
        <dbReference type="EMBL" id="GGM28767.1"/>
    </source>
</evidence>
<keyword evidence="3" id="KW-1185">Reference proteome</keyword>
<evidence type="ECO:0000256" key="1">
    <source>
        <dbReference type="SAM" id="MobiDB-lite"/>
    </source>
</evidence>
<accession>A0A917TM62</accession>
<dbReference type="Proteomes" id="UP000608890">
    <property type="component" value="Unassembled WGS sequence"/>
</dbReference>
<dbReference type="RefSeq" id="WP_189041355.1">
    <property type="nucleotide sequence ID" value="NZ_BMNB01000004.1"/>
</dbReference>
<reference evidence="2" key="2">
    <citation type="submission" date="2020-09" db="EMBL/GenBank/DDBJ databases">
        <authorList>
            <person name="Sun Q."/>
            <person name="Zhou Y."/>
        </authorList>
    </citation>
    <scope>NUCLEOTIDE SEQUENCE</scope>
    <source>
        <strain evidence="2">CGMCC 4.7312</strain>
    </source>
</reference>
<dbReference type="EMBL" id="BMNB01000004">
    <property type="protein sequence ID" value="GGM28767.1"/>
    <property type="molecule type" value="Genomic_DNA"/>
</dbReference>
<dbReference type="AlphaFoldDB" id="A0A917TM62"/>
<name>A0A917TM62_9ACTN</name>
<comment type="caution">
    <text evidence="2">The sequence shown here is derived from an EMBL/GenBank/DDBJ whole genome shotgun (WGS) entry which is preliminary data.</text>
</comment>
<sequence length="115" mass="12688">MTGGSTPTDDADTTPHGLTVVDRSFGERGGGYDLTEIRRTGSGHRLRVRIHRDPYLRQSHALVEVLTPAMTWTALADEPPSAWHPATPYRSTSPTPLENLAERLFQRAVAILDPE</sequence>
<proteinExistence type="predicted"/>
<feature type="region of interest" description="Disordered" evidence="1">
    <location>
        <begin position="1"/>
        <end position="25"/>
    </location>
</feature>
<reference evidence="2" key="1">
    <citation type="journal article" date="2014" name="Int. J. Syst. Evol. Microbiol.">
        <title>Complete genome sequence of Corynebacterium casei LMG S-19264T (=DSM 44701T), isolated from a smear-ripened cheese.</title>
        <authorList>
            <consortium name="US DOE Joint Genome Institute (JGI-PGF)"/>
            <person name="Walter F."/>
            <person name="Albersmeier A."/>
            <person name="Kalinowski J."/>
            <person name="Ruckert C."/>
        </authorList>
    </citation>
    <scope>NUCLEOTIDE SEQUENCE</scope>
    <source>
        <strain evidence="2">CGMCC 4.7312</strain>
    </source>
</reference>
<protein>
    <submittedName>
        <fullName evidence="2">Uncharacterized protein</fullName>
    </submittedName>
</protein>
<organism evidence="2 3">
    <name type="scientific">Micromonospora sonchi</name>
    <dbReference type="NCBI Taxonomy" id="1763543"/>
    <lineage>
        <taxon>Bacteria</taxon>
        <taxon>Bacillati</taxon>
        <taxon>Actinomycetota</taxon>
        <taxon>Actinomycetes</taxon>
        <taxon>Micromonosporales</taxon>
        <taxon>Micromonosporaceae</taxon>
        <taxon>Micromonospora</taxon>
    </lineage>
</organism>
<evidence type="ECO:0000313" key="3">
    <source>
        <dbReference type="Proteomes" id="UP000608890"/>
    </source>
</evidence>
<gene>
    <name evidence="2" type="ORF">GCM10011608_11920</name>
</gene>